<dbReference type="EMBL" id="JAMPKK010000042">
    <property type="protein sequence ID" value="MEP0866354.1"/>
    <property type="molecule type" value="Genomic_DNA"/>
</dbReference>
<sequence length="139" mass="15254">MKLIKKLSAGLLLTFGGLVLLVPLIVFTMPNQDASPEDKQEDRDAALGGLVLGLPAVALGGWLVRGLQKQHSKETRDRLQSIFYQLIQDGDGTITTLRFAAEAQLSGKEAKQYLDEKAKEFDANFDVNSEGGISYRFNL</sequence>
<protein>
    <submittedName>
        <fullName evidence="2">Uncharacterized protein</fullName>
    </submittedName>
</protein>
<comment type="caution">
    <text evidence="2">The sequence shown here is derived from an EMBL/GenBank/DDBJ whole genome shotgun (WGS) entry which is preliminary data.</text>
</comment>
<keyword evidence="1" id="KW-0472">Membrane</keyword>
<organism evidence="2 3">
    <name type="scientific">Funiculus sociatus GB2-A5</name>
    <dbReference type="NCBI Taxonomy" id="2933946"/>
    <lineage>
        <taxon>Bacteria</taxon>
        <taxon>Bacillati</taxon>
        <taxon>Cyanobacteriota</taxon>
        <taxon>Cyanophyceae</taxon>
        <taxon>Coleofasciculales</taxon>
        <taxon>Coleofasciculaceae</taxon>
        <taxon>Funiculus</taxon>
    </lineage>
</organism>
<name>A0ABV0JSC5_9CYAN</name>
<keyword evidence="1" id="KW-1133">Transmembrane helix</keyword>
<dbReference type="RefSeq" id="WP_190417788.1">
    <property type="nucleotide sequence ID" value="NZ_JAMPKK010000042.1"/>
</dbReference>
<accession>A0ABV0JSC5</accession>
<keyword evidence="3" id="KW-1185">Reference proteome</keyword>
<reference evidence="2 3" key="1">
    <citation type="submission" date="2022-04" db="EMBL/GenBank/DDBJ databases">
        <title>Positive selection, recombination, and allopatry shape intraspecific diversity of widespread and dominant cyanobacteria.</title>
        <authorList>
            <person name="Wei J."/>
            <person name="Shu W."/>
            <person name="Hu C."/>
        </authorList>
    </citation>
    <scope>NUCLEOTIDE SEQUENCE [LARGE SCALE GENOMIC DNA]</scope>
    <source>
        <strain evidence="2 3">GB2-A5</strain>
    </source>
</reference>
<feature type="transmembrane region" description="Helical" evidence="1">
    <location>
        <begin position="46"/>
        <end position="64"/>
    </location>
</feature>
<evidence type="ECO:0000313" key="3">
    <source>
        <dbReference type="Proteomes" id="UP001442494"/>
    </source>
</evidence>
<keyword evidence="1" id="KW-0812">Transmembrane</keyword>
<dbReference type="SUPFAM" id="SSF47473">
    <property type="entry name" value="EF-hand"/>
    <property type="match status" value="1"/>
</dbReference>
<proteinExistence type="predicted"/>
<feature type="transmembrane region" description="Helical" evidence="1">
    <location>
        <begin position="7"/>
        <end position="26"/>
    </location>
</feature>
<gene>
    <name evidence="2" type="ORF">NDI37_18005</name>
</gene>
<dbReference type="Proteomes" id="UP001442494">
    <property type="component" value="Unassembled WGS sequence"/>
</dbReference>
<dbReference type="InterPro" id="IPR011992">
    <property type="entry name" value="EF-hand-dom_pair"/>
</dbReference>
<evidence type="ECO:0000313" key="2">
    <source>
        <dbReference type="EMBL" id="MEP0866354.1"/>
    </source>
</evidence>
<evidence type="ECO:0000256" key="1">
    <source>
        <dbReference type="SAM" id="Phobius"/>
    </source>
</evidence>
<dbReference type="Gene3D" id="1.10.238.10">
    <property type="entry name" value="EF-hand"/>
    <property type="match status" value="1"/>
</dbReference>